<proteinExistence type="predicted"/>
<organism evidence="1 2">
    <name type="scientific">Rhizosphaericola mali</name>
    <dbReference type="NCBI Taxonomy" id="2545455"/>
    <lineage>
        <taxon>Bacteria</taxon>
        <taxon>Pseudomonadati</taxon>
        <taxon>Bacteroidota</taxon>
        <taxon>Chitinophagia</taxon>
        <taxon>Chitinophagales</taxon>
        <taxon>Chitinophagaceae</taxon>
        <taxon>Rhizosphaericola</taxon>
    </lineage>
</organism>
<dbReference type="Proteomes" id="UP000292424">
    <property type="component" value="Chromosome"/>
</dbReference>
<name>A0A5P2G7G8_9BACT</name>
<accession>A0A5P2G7G8</accession>
<dbReference type="AlphaFoldDB" id="A0A5P2G7G8"/>
<protein>
    <submittedName>
        <fullName evidence="1">Uncharacterized protein</fullName>
    </submittedName>
</protein>
<sequence>MKNLTYVLFLLLFINCSKEDFSHQYDFEKSYQAFQNFKIFSNGNYDYQTDWGSWTGHSGTTIISVRNIIVVQQDYKMSFPPDMANITDSMRAKNAWRETQNELNTHPDWGAFDPIILDSVYERAKNIWLKRIRIMITILKWTRSIC</sequence>
<reference evidence="1 2" key="1">
    <citation type="submission" date="2019-09" db="EMBL/GenBank/DDBJ databases">
        <title>Complete genome sequence of Arachidicoccus sp. B3-10 isolated from apple orchard soil.</title>
        <authorList>
            <person name="Kim H.S."/>
            <person name="Han K.-I."/>
            <person name="Suh M.K."/>
            <person name="Lee K.C."/>
            <person name="Eom M.K."/>
            <person name="Kim J.-S."/>
            <person name="Kang S.W."/>
            <person name="Sin Y."/>
            <person name="Lee J.-S."/>
        </authorList>
    </citation>
    <scope>NUCLEOTIDE SEQUENCE [LARGE SCALE GENOMIC DNA]</scope>
    <source>
        <strain evidence="1 2">B3-10</strain>
    </source>
</reference>
<evidence type="ECO:0000313" key="2">
    <source>
        <dbReference type="Proteomes" id="UP000292424"/>
    </source>
</evidence>
<evidence type="ECO:0000313" key="1">
    <source>
        <dbReference type="EMBL" id="QES90219.1"/>
    </source>
</evidence>
<gene>
    <name evidence="1" type="ORF">E0W69_016705</name>
</gene>
<dbReference type="RefSeq" id="WP_131331175.1">
    <property type="nucleotide sequence ID" value="NZ_CP044016.1"/>
</dbReference>
<dbReference type="KEGG" id="arac:E0W69_016705"/>
<keyword evidence="2" id="KW-1185">Reference proteome</keyword>
<dbReference type="OrthoDB" id="666398at2"/>
<dbReference type="EMBL" id="CP044016">
    <property type="protein sequence ID" value="QES90219.1"/>
    <property type="molecule type" value="Genomic_DNA"/>
</dbReference>